<dbReference type="Proteomes" id="UP000257109">
    <property type="component" value="Unassembled WGS sequence"/>
</dbReference>
<protein>
    <submittedName>
        <fullName evidence="3">Retrovirus-related Pol polyprotein from transposon opus</fullName>
    </submittedName>
</protein>
<gene>
    <name evidence="3" type="primary">pol</name>
    <name evidence="3" type="ORF">CR513_57232</name>
</gene>
<dbReference type="InterPro" id="IPR012337">
    <property type="entry name" value="RNaseH-like_sf"/>
</dbReference>
<evidence type="ECO:0000259" key="2">
    <source>
        <dbReference type="Pfam" id="PF13456"/>
    </source>
</evidence>
<keyword evidence="4" id="KW-1185">Reference proteome</keyword>
<organism evidence="3 4">
    <name type="scientific">Mucuna pruriens</name>
    <name type="common">Velvet bean</name>
    <name type="synonym">Dolichos pruriens</name>
    <dbReference type="NCBI Taxonomy" id="157652"/>
    <lineage>
        <taxon>Eukaryota</taxon>
        <taxon>Viridiplantae</taxon>
        <taxon>Streptophyta</taxon>
        <taxon>Embryophyta</taxon>
        <taxon>Tracheophyta</taxon>
        <taxon>Spermatophyta</taxon>
        <taxon>Magnoliopsida</taxon>
        <taxon>eudicotyledons</taxon>
        <taxon>Gunneridae</taxon>
        <taxon>Pentapetalae</taxon>
        <taxon>rosids</taxon>
        <taxon>fabids</taxon>
        <taxon>Fabales</taxon>
        <taxon>Fabaceae</taxon>
        <taxon>Papilionoideae</taxon>
        <taxon>50 kb inversion clade</taxon>
        <taxon>NPAAA clade</taxon>
        <taxon>indigoferoid/millettioid clade</taxon>
        <taxon>Phaseoleae</taxon>
        <taxon>Mucuna</taxon>
    </lineage>
</organism>
<dbReference type="InterPro" id="IPR043502">
    <property type="entry name" value="DNA/RNA_pol_sf"/>
</dbReference>
<dbReference type="AlphaFoldDB" id="A0A371EE46"/>
<dbReference type="InterPro" id="IPR036397">
    <property type="entry name" value="RNaseH_sf"/>
</dbReference>
<evidence type="ECO:0000256" key="1">
    <source>
        <dbReference type="SAM" id="MobiDB-lite"/>
    </source>
</evidence>
<dbReference type="OrthoDB" id="542221at2759"/>
<feature type="compositionally biased region" description="Basic and acidic residues" evidence="1">
    <location>
        <begin position="130"/>
        <end position="142"/>
    </location>
</feature>
<dbReference type="EMBL" id="QJKJ01014479">
    <property type="protein sequence ID" value="RDX64234.1"/>
    <property type="molecule type" value="Genomic_DNA"/>
</dbReference>
<dbReference type="Pfam" id="PF13456">
    <property type="entry name" value="RVT_3"/>
    <property type="match status" value="1"/>
</dbReference>
<evidence type="ECO:0000313" key="4">
    <source>
        <dbReference type="Proteomes" id="UP000257109"/>
    </source>
</evidence>
<feature type="region of interest" description="Disordered" evidence="1">
    <location>
        <begin position="127"/>
        <end position="148"/>
    </location>
</feature>
<feature type="non-terminal residue" evidence="3">
    <location>
        <position position="1"/>
    </location>
</feature>
<dbReference type="Gene3D" id="3.30.70.270">
    <property type="match status" value="1"/>
</dbReference>
<feature type="domain" description="RNase H type-1" evidence="2">
    <location>
        <begin position="238"/>
        <end position="308"/>
    </location>
</feature>
<evidence type="ECO:0000313" key="3">
    <source>
        <dbReference type="EMBL" id="RDX64234.1"/>
    </source>
</evidence>
<dbReference type="GO" id="GO:0004523">
    <property type="term" value="F:RNA-DNA hybrid ribonuclease activity"/>
    <property type="evidence" value="ECO:0007669"/>
    <property type="project" value="InterPro"/>
</dbReference>
<dbReference type="GO" id="GO:0003676">
    <property type="term" value="F:nucleic acid binding"/>
    <property type="evidence" value="ECO:0007669"/>
    <property type="project" value="InterPro"/>
</dbReference>
<dbReference type="SUPFAM" id="SSF56672">
    <property type="entry name" value="DNA/RNA polymerases"/>
    <property type="match status" value="1"/>
</dbReference>
<dbReference type="InterPro" id="IPR043128">
    <property type="entry name" value="Rev_trsase/Diguanyl_cyclase"/>
</dbReference>
<sequence length="366" mass="42121">MRTLDTIIENKEKIVFMPEGPNYYKVMSFSLKNTRATYQRLIDKVFTDHIGRNLEVRKYNMRMNLDKCMFEVQGGKFLGFILTHKGIEANPNKCGAIINIKSPRNMKECSGGAETRKEPRPRVLHYQSTTRDRNSVSNDRKVSVSSSHINSTTTTLLPLQHNSCPHRPPDSVGTIETRARKEDDYVVSRAIRVLLVVQAKGRNQDPGLGGPLVDIIRGWFVQPKGRRSMHHLGRSRTCSARTFFKAEYETLFACLDLGLEVGVRKVLCNSDSQLVMEHIKCTYQVKDPLLLRFYYKVLNMLQNFNMFEKKIHFKGRQHACRHVVKTHHCQDKSTLNHPPQDGETPAIDESRMLSTKTIGWEWMTLI</sequence>
<dbReference type="InterPro" id="IPR002156">
    <property type="entry name" value="RNaseH_domain"/>
</dbReference>
<dbReference type="SUPFAM" id="SSF53098">
    <property type="entry name" value="Ribonuclease H-like"/>
    <property type="match status" value="1"/>
</dbReference>
<reference evidence="3" key="1">
    <citation type="submission" date="2018-05" db="EMBL/GenBank/DDBJ databases">
        <title>Draft genome of Mucuna pruriens seed.</title>
        <authorList>
            <person name="Nnadi N.E."/>
            <person name="Vos R."/>
            <person name="Hasami M.H."/>
            <person name="Devisetty U.K."/>
            <person name="Aguiy J.C."/>
        </authorList>
    </citation>
    <scope>NUCLEOTIDE SEQUENCE [LARGE SCALE GENOMIC DNA]</scope>
    <source>
        <strain evidence="3">JCA_2017</strain>
    </source>
</reference>
<accession>A0A371EE46</accession>
<dbReference type="Gene3D" id="3.30.420.10">
    <property type="entry name" value="Ribonuclease H-like superfamily/Ribonuclease H"/>
    <property type="match status" value="1"/>
</dbReference>
<name>A0A371EE46_MUCPR</name>
<comment type="caution">
    <text evidence="3">The sequence shown here is derived from an EMBL/GenBank/DDBJ whole genome shotgun (WGS) entry which is preliminary data.</text>
</comment>
<proteinExistence type="predicted"/>